<sequence>MMEALPTRRGEQNSYFQVAAFEGDDAMAKVQQWKEDINSEWNKDGNKWQLKKKTQSEKHDIENFQCNYARRKSYICPAVLRIRRIEGKQVIVVERARSHSDHKPIGGTARSFSSPVKRFVSKKCKKRRLRKFKMKYCRKALNIISAPLLKQIQNFVYRSKENSVSLSSIDLEKYYESNSAVPDIVDECFTAGLHMKKTDTDPEFSLVGTTPKLHKMQHQSSSVQVDSTYGLNWNGFPLMVAGFSDTNKKILHDSCCFGFE</sequence>
<proteinExistence type="predicted"/>
<evidence type="ECO:0000313" key="1">
    <source>
        <dbReference type="Proteomes" id="UP000887574"/>
    </source>
</evidence>
<reference evidence="2" key="1">
    <citation type="submission" date="2022-11" db="UniProtKB">
        <authorList>
            <consortium name="WormBaseParasite"/>
        </authorList>
    </citation>
    <scope>IDENTIFICATION</scope>
</reference>
<dbReference type="WBParaSite" id="jg4515">
    <property type="protein sequence ID" value="jg4515"/>
    <property type="gene ID" value="jg4515"/>
</dbReference>
<organism evidence="1 2">
    <name type="scientific">Ditylenchus dipsaci</name>
    <dbReference type="NCBI Taxonomy" id="166011"/>
    <lineage>
        <taxon>Eukaryota</taxon>
        <taxon>Metazoa</taxon>
        <taxon>Ecdysozoa</taxon>
        <taxon>Nematoda</taxon>
        <taxon>Chromadorea</taxon>
        <taxon>Rhabditida</taxon>
        <taxon>Tylenchina</taxon>
        <taxon>Tylenchomorpha</taxon>
        <taxon>Sphaerularioidea</taxon>
        <taxon>Anguinidae</taxon>
        <taxon>Anguininae</taxon>
        <taxon>Ditylenchus</taxon>
    </lineage>
</organism>
<evidence type="ECO:0000313" key="2">
    <source>
        <dbReference type="WBParaSite" id="jg4515"/>
    </source>
</evidence>
<accession>A0A915EEN9</accession>
<keyword evidence="1" id="KW-1185">Reference proteome</keyword>
<dbReference type="AlphaFoldDB" id="A0A915EEN9"/>
<dbReference type="Proteomes" id="UP000887574">
    <property type="component" value="Unplaced"/>
</dbReference>
<protein>
    <submittedName>
        <fullName evidence="2">Uncharacterized protein</fullName>
    </submittedName>
</protein>
<name>A0A915EEN9_9BILA</name>